<dbReference type="AlphaFoldDB" id="A0A4Q9LVN9"/>
<comment type="caution">
    <text evidence="1">The sequence shown here is derived from an EMBL/GenBank/DDBJ whole genome shotgun (WGS) entry which is preliminary data.</text>
</comment>
<protein>
    <submittedName>
        <fullName evidence="1">Uncharacterized protein</fullName>
    </submittedName>
</protein>
<evidence type="ECO:0000313" key="1">
    <source>
        <dbReference type="EMBL" id="TBU12336.1"/>
    </source>
</evidence>
<dbReference type="Proteomes" id="UP000292282">
    <property type="component" value="Unassembled WGS sequence"/>
</dbReference>
<evidence type="ECO:0000313" key="2">
    <source>
        <dbReference type="Proteomes" id="UP000292282"/>
    </source>
</evidence>
<keyword evidence="2" id="KW-1185">Reference proteome</keyword>
<gene>
    <name evidence="1" type="ORF">CWI38_0798p0020</name>
</gene>
<name>A0A4Q9LVN9_9MICR</name>
<dbReference type="SUPFAM" id="SSF52047">
    <property type="entry name" value="RNI-like"/>
    <property type="match status" value="1"/>
</dbReference>
<dbReference type="EMBL" id="PITK01000798">
    <property type="protein sequence ID" value="TBU12336.1"/>
    <property type="molecule type" value="Genomic_DNA"/>
</dbReference>
<proteinExistence type="predicted"/>
<organism evidence="1 2">
    <name type="scientific">Hamiltosporidium tvaerminnensis</name>
    <dbReference type="NCBI Taxonomy" id="1176355"/>
    <lineage>
        <taxon>Eukaryota</taxon>
        <taxon>Fungi</taxon>
        <taxon>Fungi incertae sedis</taxon>
        <taxon>Microsporidia</taxon>
        <taxon>Dubosqiidae</taxon>
        <taxon>Hamiltosporidium</taxon>
    </lineage>
</organism>
<dbReference type="VEuPathDB" id="MicrosporidiaDB:CWI38_0798p0020"/>
<sequence length="735" mass="87465">MNCFVSSYILLLFYSHSSINSNLIFLFDSNNVFNNPRILKLHKKYRYYGKFEENQGFIKYFSTNNAFESENGSNTNHEDKYYYKYLKETNIMYLDDLKIQFHFIESYLSNNLIKMPIYIGNIITQKNFLIFLDLCNHEVYNSKKRFNIDTIRQVLSLFEYLIPVYDSDFQKICKIIMISRIDFHLNDRHDFDIESFELLETTKFIFLKTFIEILNTHRLFVEINQNFILIDGAKHENLLHNRSRLSLKYNLNELIITRNAILSHFLFQKDSSKDFLRFLSRSIIFCGFKKFSLIESYSDKVSSRIIENNMMLTEYICQNNVSDLYGLSNMFIYFEKHFLPNKITDLKIMNDNISVNILEIILKFKYLISLELKFFACKKLNTFIRKIPSSLIYLTKLRIESIDSEYIDVKNVFELMLREIYLIGYFFHSSLNFTGISLQRNTIEFLNVSKNQISYNFFIFIEGLEKLIDLDVSYCIFYDFMPGCRSLINLKRLNISGLKKNHIFKILNYELPNLEEIIIYDAEFLKIYLLSLIKNKNHLKIKRIEIDSSLCFRLDIFPFYLFPALDSLVVYNCRFFHKLLFGCNNLRLSESLLYFVVSDATLYKSDIILLHTLTNLISLSIAKCNVYRFSNILLSNLSWKAKIENLDLSLTKIDVEVIKDIEQFRNLKTLGITLYLKEIFVFQDIIIKNFKNRKIVEIIFMKGVITSKLIQLIGNIENIKSFYTINSIIFYHFYL</sequence>
<accession>A0A4Q9LVN9</accession>
<reference evidence="1 2" key="1">
    <citation type="submission" date="2017-12" db="EMBL/GenBank/DDBJ databases">
        <authorList>
            <person name="Pombert J.-F."/>
            <person name="Haag K.L."/>
            <person name="Ebert D."/>
        </authorList>
    </citation>
    <scope>NUCLEOTIDE SEQUENCE [LARGE SCALE GENOMIC DNA]</scope>
    <source>
        <strain evidence="1">IL-G-3</strain>
    </source>
</reference>
<dbReference type="Gene3D" id="3.80.10.10">
    <property type="entry name" value="Ribonuclease Inhibitor"/>
    <property type="match status" value="1"/>
</dbReference>
<dbReference type="InterPro" id="IPR032675">
    <property type="entry name" value="LRR_dom_sf"/>
</dbReference>